<dbReference type="EMBL" id="SRSO01000015">
    <property type="protein sequence ID" value="TGV02258.1"/>
    <property type="molecule type" value="Genomic_DNA"/>
</dbReference>
<dbReference type="InterPro" id="IPR017853">
    <property type="entry name" value="GH"/>
</dbReference>
<dbReference type="Gene3D" id="3.20.20.70">
    <property type="entry name" value="Aldolase class I"/>
    <property type="match status" value="1"/>
</dbReference>
<dbReference type="InterPro" id="IPR013785">
    <property type="entry name" value="Aldolase_TIM"/>
</dbReference>
<dbReference type="InterPro" id="IPR002252">
    <property type="entry name" value="Glyco_hydro_36"/>
</dbReference>
<protein>
    <submittedName>
        <fullName evidence="1">Alpha-galactosidase</fullName>
    </submittedName>
</protein>
<name>A0A4S1DXI2_9FLAO</name>
<dbReference type="GO" id="GO:0016052">
    <property type="term" value="P:carbohydrate catabolic process"/>
    <property type="evidence" value="ECO:0007669"/>
    <property type="project" value="InterPro"/>
</dbReference>
<dbReference type="Pfam" id="PF02065">
    <property type="entry name" value="Melibiase"/>
    <property type="match status" value="1"/>
</dbReference>
<sequence length="591" mass="68227">MAKKENYIPSVKDIQIIGASNNFKTELTVISNDNNLSIFNFNVTAATSQTPKPITLKWKTPAHNVKGVWKPTTDFAKRIHADWEMQPMESRISIDAPVIGLFGHDDSNRLTFACSNAINKLELNTEIREEDDCFYCYITFFSEQQSKIDHFNSQIRLDFGEKHFSDALKDVSKWWETFENLKPVLVPDIALAPLYSTWYQFHQNLEEDVLLEEFKMAYNLGYKSIIIDDGWQTNDSNRGYDYTGDWNPDRLSKTKEFIDSIHAIGMKVGFWYSVPFCGKKSKAYKQFKGKFLTENHRWAPVFDPRYPEVRDYLINIYKSALISWNLDGFKLDFIDDFRLYPDTIKEKSFNMDYGSINEAVDRLLTDVMLTLRNINPNIFIEFRQKYTGPAMRKYGNMFRAFDCPGDATMNRVRIADIRMLAGNTAVHSDMITWHNEESLEVAALQMVNTLFGVPQISVKLKDIPEDHLKMVKFYTNYWNENKDTITTGHFIPYNPLANYPLKQVSKNGTAIFGVYDDYLLKLKECFNNIHIINGKLSESIVIKMASSTKNYNCETINCKGDIVNQNSIVLKQGVTEIKAPACGMIKLTLKK</sequence>
<gene>
    <name evidence="1" type="ORF">EM932_11980</name>
</gene>
<organism evidence="1 2">
    <name type="scientific">Flavivirga rizhaonensis</name>
    <dbReference type="NCBI Taxonomy" id="2559571"/>
    <lineage>
        <taxon>Bacteria</taxon>
        <taxon>Pseudomonadati</taxon>
        <taxon>Bacteroidota</taxon>
        <taxon>Flavobacteriia</taxon>
        <taxon>Flavobacteriales</taxon>
        <taxon>Flavobacteriaceae</taxon>
        <taxon>Flavivirga</taxon>
    </lineage>
</organism>
<evidence type="ECO:0000313" key="2">
    <source>
        <dbReference type="Proteomes" id="UP000307602"/>
    </source>
</evidence>
<keyword evidence="2" id="KW-1185">Reference proteome</keyword>
<comment type="caution">
    <text evidence="1">The sequence shown here is derived from an EMBL/GenBank/DDBJ whole genome shotgun (WGS) entry which is preliminary data.</text>
</comment>
<dbReference type="Proteomes" id="UP000307602">
    <property type="component" value="Unassembled WGS sequence"/>
</dbReference>
<dbReference type="GO" id="GO:0004557">
    <property type="term" value="F:alpha-galactosidase activity"/>
    <property type="evidence" value="ECO:0007669"/>
    <property type="project" value="InterPro"/>
</dbReference>
<evidence type="ECO:0000313" key="1">
    <source>
        <dbReference type="EMBL" id="TGV02258.1"/>
    </source>
</evidence>
<dbReference type="CDD" id="cd14791">
    <property type="entry name" value="GH36"/>
    <property type="match status" value="1"/>
</dbReference>
<accession>A0A4S1DXI2</accession>
<dbReference type="OrthoDB" id="9807519at2"/>
<dbReference type="AlphaFoldDB" id="A0A4S1DXI2"/>
<proteinExistence type="predicted"/>
<dbReference type="RefSeq" id="WP_135877431.1">
    <property type="nucleotide sequence ID" value="NZ_SRSO01000015.1"/>
</dbReference>
<reference evidence="1 2" key="1">
    <citation type="submission" date="2019-04" db="EMBL/GenBank/DDBJ databases">
        <authorList>
            <person name="Liu A."/>
        </authorList>
    </citation>
    <scope>NUCLEOTIDE SEQUENCE [LARGE SCALE GENOMIC DNA]</scope>
    <source>
        <strain evidence="1 2">RZ03</strain>
    </source>
</reference>
<dbReference type="SUPFAM" id="SSF51445">
    <property type="entry name" value="(Trans)glycosidases"/>
    <property type="match status" value="1"/>
</dbReference>
<dbReference type="InterPro" id="IPR050985">
    <property type="entry name" value="Alpha-glycosidase_related"/>
</dbReference>
<dbReference type="PANTHER" id="PTHR43053">
    <property type="entry name" value="GLYCOSIDASE FAMILY 31"/>
    <property type="match status" value="1"/>
</dbReference>